<proteinExistence type="predicted"/>
<protein>
    <submittedName>
        <fullName evidence="1">Uncharacterized protein</fullName>
    </submittedName>
</protein>
<dbReference type="Proteomes" id="UP000440498">
    <property type="component" value="Unassembled WGS sequence"/>
</dbReference>
<organism evidence="1 2">
    <name type="scientific">Rugamonas aquatica</name>
    <dbReference type="NCBI Taxonomy" id="2743357"/>
    <lineage>
        <taxon>Bacteria</taxon>
        <taxon>Pseudomonadati</taxon>
        <taxon>Pseudomonadota</taxon>
        <taxon>Betaproteobacteria</taxon>
        <taxon>Burkholderiales</taxon>
        <taxon>Oxalobacteraceae</taxon>
        <taxon>Telluria group</taxon>
        <taxon>Rugamonas</taxon>
    </lineage>
</organism>
<evidence type="ECO:0000313" key="2">
    <source>
        <dbReference type="Proteomes" id="UP000440498"/>
    </source>
</evidence>
<reference evidence="1 2" key="1">
    <citation type="submission" date="2019-10" db="EMBL/GenBank/DDBJ databases">
        <title>Two novel species isolated from a subtropical stream in China.</title>
        <authorList>
            <person name="Lu H."/>
        </authorList>
    </citation>
    <scope>NUCLEOTIDE SEQUENCE [LARGE SCALE GENOMIC DNA]</scope>
    <source>
        <strain evidence="1 2">FT29W</strain>
    </source>
</reference>
<dbReference type="RefSeq" id="WP_152840028.1">
    <property type="nucleotide sequence ID" value="NZ_WHUG01000009.1"/>
</dbReference>
<dbReference type="AlphaFoldDB" id="A0A6A7N7M0"/>
<comment type="caution">
    <text evidence="1">The sequence shown here is derived from an EMBL/GenBank/DDBJ whole genome shotgun (WGS) entry which is preliminary data.</text>
</comment>
<dbReference type="EMBL" id="WHUG01000009">
    <property type="protein sequence ID" value="MQA40737.1"/>
    <property type="molecule type" value="Genomic_DNA"/>
</dbReference>
<sequence length="94" mass="10463">MSEYRSAAIAEGLMKESAAALAESASMLERHEALHKALGLDRASLERALGVMPQEKRDQLLRIRDIFLSREPRVSPKGNGALQARRAQLLHKML</sequence>
<gene>
    <name evidence="1" type="ORF">GEV02_21570</name>
</gene>
<evidence type="ECO:0000313" key="1">
    <source>
        <dbReference type="EMBL" id="MQA40737.1"/>
    </source>
</evidence>
<accession>A0A6A7N7M0</accession>
<keyword evidence="2" id="KW-1185">Reference proteome</keyword>
<name>A0A6A7N7M0_9BURK</name>